<keyword evidence="6" id="KW-1002">Plastid outer membrane</keyword>
<evidence type="ECO:0000313" key="14">
    <source>
        <dbReference type="Proteomes" id="UP000825935"/>
    </source>
</evidence>
<comment type="subcellular location">
    <subcellularLocation>
        <location evidence="8">Plastid</location>
        <location evidence="8">Chloroplast outer membrane</location>
    </subcellularLocation>
</comment>
<dbReference type="GO" id="GO:0046481">
    <property type="term" value="F:digalactosyldiacylglycerol synthase activity"/>
    <property type="evidence" value="ECO:0007669"/>
    <property type="project" value="UniProtKB-EC"/>
</dbReference>
<evidence type="ECO:0000256" key="1">
    <source>
        <dbReference type="ARBA" id="ARBA00009481"/>
    </source>
</evidence>
<evidence type="ECO:0000256" key="4">
    <source>
        <dbReference type="ARBA" id="ARBA00022676"/>
    </source>
</evidence>
<keyword evidence="5" id="KW-0808">Transferase</keyword>
<evidence type="ECO:0000256" key="10">
    <source>
        <dbReference type="ARBA" id="ARBA00048651"/>
    </source>
</evidence>
<keyword evidence="7" id="KW-0472">Membrane</keyword>
<feature type="compositionally biased region" description="Polar residues" evidence="11">
    <location>
        <begin position="1"/>
        <end position="17"/>
    </location>
</feature>
<dbReference type="Gene3D" id="3.40.50.2000">
    <property type="entry name" value="Glycogen Phosphorylase B"/>
    <property type="match status" value="1"/>
</dbReference>
<dbReference type="InterPro" id="IPR001296">
    <property type="entry name" value="Glyco_trans_1"/>
</dbReference>
<dbReference type="Pfam" id="PF00534">
    <property type="entry name" value="Glycos_transf_1"/>
    <property type="match status" value="1"/>
</dbReference>
<dbReference type="CDD" id="cd01635">
    <property type="entry name" value="Glycosyltransferase_GTB-type"/>
    <property type="match status" value="1"/>
</dbReference>
<comment type="similarity">
    <text evidence="1">Belongs to the glycosyltransferase group 1 family. Glycosyltransferase 4 subfamily.</text>
</comment>
<evidence type="ECO:0000256" key="11">
    <source>
        <dbReference type="SAM" id="MobiDB-lite"/>
    </source>
</evidence>
<dbReference type="OrthoDB" id="44480at2759"/>
<dbReference type="FunFam" id="3.40.50.2000:FF:000067">
    <property type="entry name" value="Digalactosyldiacylglycerol synthase 1, chloroplastic"/>
    <property type="match status" value="1"/>
</dbReference>
<evidence type="ECO:0000256" key="3">
    <source>
        <dbReference type="ARBA" id="ARBA00022640"/>
    </source>
</evidence>
<dbReference type="OMA" id="IYRGWRE"/>
<evidence type="ECO:0000259" key="12">
    <source>
        <dbReference type="Pfam" id="PF00534"/>
    </source>
</evidence>
<dbReference type="GO" id="GO:0009707">
    <property type="term" value="C:chloroplast outer membrane"/>
    <property type="evidence" value="ECO:0007669"/>
    <property type="project" value="UniProtKB-SubCell"/>
</dbReference>
<keyword evidence="14" id="KW-1185">Reference proteome</keyword>
<dbReference type="SUPFAM" id="SSF53756">
    <property type="entry name" value="UDP-Glycosyltransferase/glycogen phosphorylase"/>
    <property type="match status" value="1"/>
</dbReference>
<feature type="domain" description="Glycosyl transferase family 1" evidence="12">
    <location>
        <begin position="575"/>
        <end position="709"/>
    </location>
</feature>
<keyword evidence="3" id="KW-0934">Plastid</keyword>
<dbReference type="Proteomes" id="UP000825935">
    <property type="component" value="Chromosome 26"/>
</dbReference>
<feature type="region of interest" description="Disordered" evidence="11">
    <location>
        <begin position="126"/>
        <end position="145"/>
    </location>
</feature>
<comment type="catalytic activity">
    <reaction evidence="10">
        <text>a 1,2-diacyl-3-O-(beta-D-galactosyl)-sn-glycerol + UDP-alpha-D-galactose = a 1,2-diacyl-3-O-[alpha-D-galactosyl-(1-&gt;6)-beta-D-galactosyl]-sn-glycerol + UDP + H(+)</text>
        <dbReference type="Rhea" id="RHEA:10520"/>
        <dbReference type="ChEBI" id="CHEBI:15378"/>
        <dbReference type="ChEBI" id="CHEBI:17615"/>
        <dbReference type="ChEBI" id="CHEBI:28396"/>
        <dbReference type="ChEBI" id="CHEBI:58223"/>
        <dbReference type="ChEBI" id="CHEBI:66914"/>
        <dbReference type="EC" id="2.4.1.241"/>
    </reaction>
</comment>
<name>A0A8T2RIR3_CERRI</name>
<keyword evidence="4" id="KW-0328">Glycosyltransferase</keyword>
<dbReference type="EC" id="2.4.1.241" evidence="9"/>
<comment type="caution">
    <text evidence="13">The sequence shown here is derived from an EMBL/GenBank/DDBJ whole genome shotgun (WGS) entry which is preliminary data.</text>
</comment>
<reference evidence="13" key="1">
    <citation type="submission" date="2021-08" db="EMBL/GenBank/DDBJ databases">
        <title>WGS assembly of Ceratopteris richardii.</title>
        <authorList>
            <person name="Marchant D.B."/>
            <person name="Chen G."/>
            <person name="Jenkins J."/>
            <person name="Shu S."/>
            <person name="Leebens-Mack J."/>
            <person name="Grimwood J."/>
            <person name="Schmutz J."/>
            <person name="Soltis P."/>
            <person name="Soltis D."/>
            <person name="Chen Z.-H."/>
        </authorList>
    </citation>
    <scope>NUCLEOTIDE SEQUENCE</scope>
    <source>
        <strain evidence="13">Whitten #5841</strain>
        <tissue evidence="13">Leaf</tissue>
    </source>
</reference>
<dbReference type="PANTHER" id="PTHR46132">
    <property type="entry name" value="DIGALACTOSYLDIACYLGLYCEROL SYNTHASE 2, CHLOROPLASTIC"/>
    <property type="match status" value="1"/>
</dbReference>
<dbReference type="InterPro" id="IPR044525">
    <property type="entry name" value="DGDG1/2"/>
</dbReference>
<gene>
    <name evidence="13" type="ORF">KP509_26G017100</name>
</gene>
<dbReference type="GO" id="GO:0019375">
    <property type="term" value="P:galactolipid biosynthetic process"/>
    <property type="evidence" value="ECO:0007669"/>
    <property type="project" value="TreeGrafter"/>
</dbReference>
<evidence type="ECO:0000256" key="7">
    <source>
        <dbReference type="ARBA" id="ARBA00023136"/>
    </source>
</evidence>
<evidence type="ECO:0000256" key="5">
    <source>
        <dbReference type="ARBA" id="ARBA00022679"/>
    </source>
</evidence>
<evidence type="ECO:0000256" key="6">
    <source>
        <dbReference type="ARBA" id="ARBA00022805"/>
    </source>
</evidence>
<proteinExistence type="inferred from homology"/>
<protein>
    <recommendedName>
        <fullName evidence="9">digalactosyldiacylglycerol synthase</fullName>
        <ecNumber evidence="9">2.4.1.241</ecNumber>
    </recommendedName>
</protein>
<dbReference type="EMBL" id="CM035431">
    <property type="protein sequence ID" value="KAH7296279.1"/>
    <property type="molecule type" value="Genomic_DNA"/>
</dbReference>
<sequence>MANKNNAESEQSLSFSPKNWFKPEREVTQLDLTIRRQTNKPFSSPFNDLASSFNREWENFRKTSLTLGNFQTSQLPLVGFKGSWPRSPPSRRGEDLTFWSLLPFWFGVGSDVDEVSSWKPLPSKQDVPLKASTKEDHHHTEPVTSPIRKESKFLADYKEIKEALRDWEKSQKKSRQSSLEEWEPLRRLRISLMELETTAAVSKSPEDFFQNIKKMEFFENTKLSLSIPMKIPSGKGLFGEERAVLDLPELLESLVRQSEPLLKQLGITKGFENKICSTLRGWKHQENGICSSNSGSEDDVIMLSKAAGTAAYELDLKLASILDRKGYKFPGEFFGRHVPLEEAEWPIRRSITIATTASLPWMTGTAVNPLLRAAYLARNGDKRVTLLVPWLSKKDQSLVYPNQMTFESPQEQEKYIREWLNSRISFQPSFKIAFYPGKFSEGKRSILPVDDITTFIAQKDADIAILEEPEHLTWYHHGTRWTQKFKYVIGIVHTNYLEYVKRERNGPFQAFLLKYVNDWVTSIYCHKVIRLSAATQNLPKSIVCNVHGVSPKFLEIGQAVAEKGCGDEVFTQGAYFLGKMVWGKGYRELLDLWTFHKEELNGLQLDVFGSGEDSAAVKEEASLRGLQMNFHEGRDHADTSLQRYKVFINPSISDVVCTTTAEALAMGKIVVCADHPSNEFFKGFPNCYFYRSNEEFVERVKQAMASQPHPLSSDQQYMLSWEAATERFLRASELDQALVDCRKNESIRRRRYLRASISKISDAINYGMFLVHYCLSGIELARLASGAIPGSMHMDKQQQEDLGLS</sequence>
<accession>A0A8T2RIR3</accession>
<keyword evidence="2" id="KW-0150">Chloroplast</keyword>
<feature type="region of interest" description="Disordered" evidence="11">
    <location>
        <begin position="1"/>
        <end position="20"/>
    </location>
</feature>
<evidence type="ECO:0000256" key="2">
    <source>
        <dbReference type="ARBA" id="ARBA00022528"/>
    </source>
</evidence>
<evidence type="ECO:0000313" key="13">
    <source>
        <dbReference type="EMBL" id="KAH7296279.1"/>
    </source>
</evidence>
<dbReference type="PANTHER" id="PTHR46132:SF1">
    <property type="entry name" value="DIGALACTOSYLDIACYLGLYCEROL SYNTHASE 2, CHLOROPLASTIC"/>
    <property type="match status" value="1"/>
</dbReference>
<evidence type="ECO:0000256" key="9">
    <source>
        <dbReference type="ARBA" id="ARBA00024055"/>
    </source>
</evidence>
<organism evidence="13 14">
    <name type="scientific">Ceratopteris richardii</name>
    <name type="common">Triangle waterfern</name>
    <dbReference type="NCBI Taxonomy" id="49495"/>
    <lineage>
        <taxon>Eukaryota</taxon>
        <taxon>Viridiplantae</taxon>
        <taxon>Streptophyta</taxon>
        <taxon>Embryophyta</taxon>
        <taxon>Tracheophyta</taxon>
        <taxon>Polypodiopsida</taxon>
        <taxon>Polypodiidae</taxon>
        <taxon>Polypodiales</taxon>
        <taxon>Pteridineae</taxon>
        <taxon>Pteridaceae</taxon>
        <taxon>Parkerioideae</taxon>
        <taxon>Ceratopteris</taxon>
    </lineage>
</organism>
<dbReference type="AlphaFoldDB" id="A0A8T2RIR3"/>
<evidence type="ECO:0000256" key="8">
    <source>
        <dbReference type="ARBA" id="ARBA00024013"/>
    </source>
</evidence>
<feature type="compositionally biased region" description="Basic and acidic residues" evidence="11">
    <location>
        <begin position="132"/>
        <end position="145"/>
    </location>
</feature>